<sequence>MAETNLSVLKPSRKAVKPGDVFAFRLDGRYGFGRVIRTDAEIGPMTGCVLVYVYRVRSDTMDVPDRAELSPDRLLISPVMTNKLPWSRGYFEVIANQPTGPGEELAQHCFLSAARGTYFDESGHQLPGPVEPVGDYALHSFRTLDDQISDALGVARVP</sequence>
<dbReference type="Pfam" id="PF15428">
    <property type="entry name" value="Imm26"/>
    <property type="match status" value="1"/>
</dbReference>
<name>A0A1H0EXB0_9PSEU</name>
<reference evidence="2" key="1">
    <citation type="submission" date="2016-10" db="EMBL/GenBank/DDBJ databases">
        <authorList>
            <person name="Varghese N."/>
            <person name="Submissions S."/>
        </authorList>
    </citation>
    <scope>NUCLEOTIDE SEQUENCE [LARGE SCALE GENOMIC DNA]</scope>
    <source>
        <strain evidence="2">IBRC-M 10655</strain>
    </source>
</reference>
<dbReference type="STRING" id="504798.SAMN05421871_103729"/>
<evidence type="ECO:0000313" key="2">
    <source>
        <dbReference type="Proteomes" id="UP000199651"/>
    </source>
</evidence>
<organism evidence="1 2">
    <name type="scientific">Actinokineospora alba</name>
    <dbReference type="NCBI Taxonomy" id="504798"/>
    <lineage>
        <taxon>Bacteria</taxon>
        <taxon>Bacillati</taxon>
        <taxon>Actinomycetota</taxon>
        <taxon>Actinomycetes</taxon>
        <taxon>Pseudonocardiales</taxon>
        <taxon>Pseudonocardiaceae</taxon>
        <taxon>Actinokineospora</taxon>
    </lineage>
</organism>
<dbReference type="EMBL" id="FNJB01000001">
    <property type="protein sequence ID" value="SDN87034.1"/>
    <property type="molecule type" value="Genomic_DNA"/>
</dbReference>
<dbReference type="InterPro" id="IPR029278">
    <property type="entry name" value="Imm26"/>
</dbReference>
<evidence type="ECO:0000313" key="1">
    <source>
        <dbReference type="EMBL" id="SDN87034.1"/>
    </source>
</evidence>
<proteinExistence type="predicted"/>
<dbReference type="Proteomes" id="UP000199651">
    <property type="component" value="Unassembled WGS sequence"/>
</dbReference>
<dbReference type="OrthoDB" id="9182826at2"/>
<gene>
    <name evidence="1" type="ORF">SAMN05192558_101140</name>
</gene>
<dbReference type="RefSeq" id="WP_091368318.1">
    <property type="nucleotide sequence ID" value="NZ_FNDV01000003.1"/>
</dbReference>
<dbReference type="AlphaFoldDB" id="A0A1H0EXB0"/>
<keyword evidence="2" id="KW-1185">Reference proteome</keyword>
<accession>A0A1H0EXB0</accession>
<protein>
    <submittedName>
        <fullName evidence="1">Immunity protein 26</fullName>
    </submittedName>
</protein>